<organism evidence="3 4">
    <name type="scientific">Salvia divinorum</name>
    <name type="common">Maria pastora</name>
    <name type="synonym">Diviner's sage</name>
    <dbReference type="NCBI Taxonomy" id="28513"/>
    <lineage>
        <taxon>Eukaryota</taxon>
        <taxon>Viridiplantae</taxon>
        <taxon>Streptophyta</taxon>
        <taxon>Embryophyta</taxon>
        <taxon>Tracheophyta</taxon>
        <taxon>Spermatophyta</taxon>
        <taxon>Magnoliopsida</taxon>
        <taxon>eudicotyledons</taxon>
        <taxon>Gunneridae</taxon>
        <taxon>Pentapetalae</taxon>
        <taxon>asterids</taxon>
        <taxon>lamiids</taxon>
        <taxon>Lamiales</taxon>
        <taxon>Lamiaceae</taxon>
        <taxon>Nepetoideae</taxon>
        <taxon>Mentheae</taxon>
        <taxon>Salviinae</taxon>
        <taxon>Salvia</taxon>
        <taxon>Salvia subgen. Calosphace</taxon>
    </lineage>
</organism>
<sequence length="229" mass="25888">MESPSKTIDSLKFEKENAMARFNRVRRVMQLLQIIEVAGVCAAISWCFPAVARTASACLTRLFSHHLAFLIGNAIIMLLLMLCRQSDGGDDLYDDYARHREIARALPPPIVEAMPAEIGGGDCDKQIVEVVADETTESSQSQCDDVAAVIEKAARQMRKLQRNRSEMAKRREVTVVQPELRRSETENRRKTVSSEIENLSSEEFQQRVDAFIDKHWIKTTLEGSKSMED</sequence>
<reference evidence="3 4" key="1">
    <citation type="submission" date="2024-06" db="EMBL/GenBank/DDBJ databases">
        <title>A chromosome level genome sequence of Diviner's sage (Salvia divinorum).</title>
        <authorList>
            <person name="Ford S.A."/>
            <person name="Ro D.-K."/>
            <person name="Ness R.W."/>
            <person name="Phillips M.A."/>
        </authorList>
    </citation>
    <scope>NUCLEOTIDE SEQUENCE [LARGE SCALE GENOMIC DNA]</scope>
    <source>
        <strain evidence="3">SAF-2024a</strain>
        <tissue evidence="3">Leaf</tissue>
    </source>
</reference>
<gene>
    <name evidence="3" type="ORF">AAHA92_03801</name>
</gene>
<keyword evidence="2" id="KW-1133">Transmembrane helix</keyword>
<dbReference type="PANTHER" id="PTHR33640">
    <property type="entry name" value="TRANSMEMBRANE PROTEIN"/>
    <property type="match status" value="1"/>
</dbReference>
<keyword evidence="1" id="KW-0175">Coiled coil</keyword>
<protein>
    <submittedName>
        <fullName evidence="3">Uncharacterized protein</fullName>
    </submittedName>
</protein>
<evidence type="ECO:0000313" key="4">
    <source>
        <dbReference type="Proteomes" id="UP001567538"/>
    </source>
</evidence>
<dbReference type="PANTHER" id="PTHR33640:SF30">
    <property type="entry name" value="DUF4408 DOMAIN-CONTAINING PROTEIN"/>
    <property type="match status" value="1"/>
</dbReference>
<keyword evidence="2" id="KW-0472">Membrane</keyword>
<feature type="coiled-coil region" evidence="1">
    <location>
        <begin position="143"/>
        <end position="202"/>
    </location>
</feature>
<dbReference type="EMBL" id="JBEAFC010000003">
    <property type="protein sequence ID" value="KAL1561051.1"/>
    <property type="molecule type" value="Genomic_DNA"/>
</dbReference>
<name>A0ABD1HX78_SALDI</name>
<feature type="transmembrane region" description="Helical" evidence="2">
    <location>
        <begin position="31"/>
        <end position="51"/>
    </location>
</feature>
<dbReference type="Proteomes" id="UP001567538">
    <property type="component" value="Unassembled WGS sequence"/>
</dbReference>
<comment type="caution">
    <text evidence="3">The sequence shown here is derived from an EMBL/GenBank/DDBJ whole genome shotgun (WGS) entry which is preliminary data.</text>
</comment>
<keyword evidence="2" id="KW-0812">Transmembrane</keyword>
<keyword evidence="4" id="KW-1185">Reference proteome</keyword>
<evidence type="ECO:0000313" key="3">
    <source>
        <dbReference type="EMBL" id="KAL1561051.1"/>
    </source>
</evidence>
<dbReference type="AlphaFoldDB" id="A0ABD1HX78"/>
<proteinExistence type="predicted"/>
<evidence type="ECO:0000256" key="1">
    <source>
        <dbReference type="SAM" id="Coils"/>
    </source>
</evidence>
<accession>A0ABD1HX78</accession>
<feature type="transmembrane region" description="Helical" evidence="2">
    <location>
        <begin position="63"/>
        <end position="83"/>
    </location>
</feature>
<evidence type="ECO:0000256" key="2">
    <source>
        <dbReference type="SAM" id="Phobius"/>
    </source>
</evidence>